<sequence>MSATEETVDLQLGQDEQVSRNWEALFDLLDRPQIAREDNKGLIDQVILQLLYGWLGRRDECGVVKDLVDVALFNVAGNTLDQLSGGDLADYYASGNYNSTDSDNSIVAPEDEPPAATARLGSSFTTDHDHSNHDDGNRRYLQFFTDDTCSPMQSTVFLGSMLSFSSCANVDIGKFFGTVEENLVNVALHCVNTFIQPFQREKTCASRNYQNYVMDQCVEAILKDDIIGHIFQLFLVTPKQTCGCMSALASVPTCRIDITSSVSLDGLMASKMACVLESQVCSRLEEDCDERLDVLDECLPDLFDLNNDNFDCADTMCNCEKKDRGLLNYPGKAMELPMSDMCTDHAVSSFVGSFIPERYSVFQEKCGASFINQEDPPPSAAPSVSLAPTAAPTFIDPLAVSEIEQQEAGVNSVVSGILLALAITGIASIFLVFVLILWRRRFRSKGKQVLTVAQMKAQKQDEIRRLEEELRRIEDMEEMQYEEADASQIPSDF</sequence>
<keyword evidence="2" id="KW-0472">Membrane</keyword>
<keyword evidence="4" id="KW-1185">Reference proteome</keyword>
<keyword evidence="1" id="KW-0175">Coiled coil</keyword>
<name>A0A9N8ERZ4_9STRA</name>
<comment type="caution">
    <text evidence="3">The sequence shown here is derived from an EMBL/GenBank/DDBJ whole genome shotgun (WGS) entry which is preliminary data.</text>
</comment>
<feature type="coiled-coil region" evidence="1">
    <location>
        <begin position="449"/>
        <end position="483"/>
    </location>
</feature>
<keyword evidence="2" id="KW-0812">Transmembrane</keyword>
<proteinExistence type="predicted"/>
<evidence type="ECO:0000313" key="3">
    <source>
        <dbReference type="EMBL" id="CAB9525678.1"/>
    </source>
</evidence>
<accession>A0A9N8ERZ4</accession>
<dbReference type="AlphaFoldDB" id="A0A9N8ERZ4"/>
<keyword evidence="2" id="KW-1133">Transmembrane helix</keyword>
<dbReference type="EMBL" id="CAICTM010001709">
    <property type="protein sequence ID" value="CAB9525678.1"/>
    <property type="molecule type" value="Genomic_DNA"/>
</dbReference>
<gene>
    <name evidence="3" type="ORF">SEMRO_1711_G292800.2</name>
</gene>
<reference evidence="3" key="1">
    <citation type="submission" date="2020-06" db="EMBL/GenBank/DDBJ databases">
        <authorList>
            <consortium name="Plant Systems Biology data submission"/>
        </authorList>
    </citation>
    <scope>NUCLEOTIDE SEQUENCE</scope>
    <source>
        <strain evidence="3">D6</strain>
    </source>
</reference>
<feature type="transmembrane region" description="Helical" evidence="2">
    <location>
        <begin position="413"/>
        <end position="438"/>
    </location>
</feature>
<dbReference type="Proteomes" id="UP001153069">
    <property type="component" value="Unassembled WGS sequence"/>
</dbReference>
<evidence type="ECO:0000313" key="4">
    <source>
        <dbReference type="Proteomes" id="UP001153069"/>
    </source>
</evidence>
<evidence type="ECO:0000256" key="1">
    <source>
        <dbReference type="SAM" id="Coils"/>
    </source>
</evidence>
<evidence type="ECO:0000256" key="2">
    <source>
        <dbReference type="SAM" id="Phobius"/>
    </source>
</evidence>
<protein>
    <submittedName>
        <fullName evidence="3">Uncharacterized protein</fullName>
    </submittedName>
</protein>
<organism evidence="3 4">
    <name type="scientific">Seminavis robusta</name>
    <dbReference type="NCBI Taxonomy" id="568900"/>
    <lineage>
        <taxon>Eukaryota</taxon>
        <taxon>Sar</taxon>
        <taxon>Stramenopiles</taxon>
        <taxon>Ochrophyta</taxon>
        <taxon>Bacillariophyta</taxon>
        <taxon>Bacillariophyceae</taxon>
        <taxon>Bacillariophycidae</taxon>
        <taxon>Naviculales</taxon>
        <taxon>Naviculaceae</taxon>
        <taxon>Seminavis</taxon>
    </lineage>
</organism>